<dbReference type="HOGENOM" id="CLU_202109_0_0_1"/>
<dbReference type="SUPFAM" id="SSF54001">
    <property type="entry name" value="Cysteine proteinases"/>
    <property type="match status" value="1"/>
</dbReference>
<reference evidence="1" key="2">
    <citation type="submission" date="2018-05" db="EMBL/GenBank/DDBJ databases">
        <title>OgluRS3 (Oryza glumaepatula Reference Sequence Version 3).</title>
        <authorList>
            <person name="Zhang J."/>
            <person name="Kudrna D."/>
            <person name="Lee S."/>
            <person name="Talag J."/>
            <person name="Welchert J."/>
            <person name="Wing R.A."/>
        </authorList>
    </citation>
    <scope>NUCLEOTIDE SEQUENCE [LARGE SCALE GENOMIC DNA]</scope>
</reference>
<name>A0A0E0A1I0_9ORYZ</name>
<proteinExistence type="predicted"/>
<sequence length="55" mass="6431">MATVESAHYIKTEHLVPLSEQQLVDYADIALNHTFRRALEWIAENDEITMQLDYP</sequence>
<dbReference type="InterPro" id="IPR038765">
    <property type="entry name" value="Papain-like_cys_pep_sf"/>
</dbReference>
<protein>
    <submittedName>
        <fullName evidence="1">Uncharacterized protein</fullName>
    </submittedName>
</protein>
<dbReference type="STRING" id="40148.A0A0E0A1I0"/>
<reference evidence="1" key="1">
    <citation type="submission" date="2015-04" db="UniProtKB">
        <authorList>
            <consortium name="EnsemblPlants"/>
        </authorList>
    </citation>
    <scope>IDENTIFICATION</scope>
</reference>
<accession>A0A0E0A1I0</accession>
<evidence type="ECO:0000313" key="1">
    <source>
        <dbReference type="EnsemblPlants" id="OGLUM05G23710.1"/>
    </source>
</evidence>
<dbReference type="Gene3D" id="3.90.70.10">
    <property type="entry name" value="Cysteine proteinases"/>
    <property type="match status" value="1"/>
</dbReference>
<keyword evidence="2" id="KW-1185">Reference proteome</keyword>
<evidence type="ECO:0000313" key="2">
    <source>
        <dbReference type="Proteomes" id="UP000026961"/>
    </source>
</evidence>
<dbReference type="Gramene" id="OGLUM05G23710.1">
    <property type="protein sequence ID" value="OGLUM05G23710.1"/>
    <property type="gene ID" value="OGLUM05G23710"/>
</dbReference>
<dbReference type="Proteomes" id="UP000026961">
    <property type="component" value="Chromosome 5"/>
</dbReference>
<organism evidence="1">
    <name type="scientific">Oryza glumipatula</name>
    <dbReference type="NCBI Taxonomy" id="40148"/>
    <lineage>
        <taxon>Eukaryota</taxon>
        <taxon>Viridiplantae</taxon>
        <taxon>Streptophyta</taxon>
        <taxon>Embryophyta</taxon>
        <taxon>Tracheophyta</taxon>
        <taxon>Spermatophyta</taxon>
        <taxon>Magnoliopsida</taxon>
        <taxon>Liliopsida</taxon>
        <taxon>Poales</taxon>
        <taxon>Poaceae</taxon>
        <taxon>BOP clade</taxon>
        <taxon>Oryzoideae</taxon>
        <taxon>Oryzeae</taxon>
        <taxon>Oryzinae</taxon>
        <taxon>Oryza</taxon>
    </lineage>
</organism>
<dbReference type="EnsemblPlants" id="OGLUM05G23710.1">
    <property type="protein sequence ID" value="OGLUM05G23710.1"/>
    <property type="gene ID" value="OGLUM05G23710"/>
</dbReference>
<dbReference type="AlphaFoldDB" id="A0A0E0A1I0"/>